<evidence type="ECO:0000256" key="2">
    <source>
        <dbReference type="SAM" id="SignalP"/>
    </source>
</evidence>
<keyword evidence="2" id="KW-0732">Signal</keyword>
<feature type="region of interest" description="Disordered" evidence="1">
    <location>
        <begin position="22"/>
        <end position="93"/>
    </location>
</feature>
<feature type="signal peptide" evidence="2">
    <location>
        <begin position="1"/>
        <end position="20"/>
    </location>
</feature>
<gene>
    <name evidence="3" type="ORF">F7O44_11485</name>
</gene>
<feature type="chain" id="PRO_5029834041" evidence="2">
    <location>
        <begin position="21"/>
        <end position="229"/>
    </location>
</feature>
<evidence type="ECO:0000313" key="3">
    <source>
        <dbReference type="EMBL" id="NDL57696.1"/>
    </source>
</evidence>
<organism evidence="3 4">
    <name type="scientific">Phytoactinopolyspora mesophila</name>
    <dbReference type="NCBI Taxonomy" id="2650750"/>
    <lineage>
        <taxon>Bacteria</taxon>
        <taxon>Bacillati</taxon>
        <taxon>Actinomycetota</taxon>
        <taxon>Actinomycetes</taxon>
        <taxon>Jiangellales</taxon>
        <taxon>Jiangellaceae</taxon>
        <taxon>Phytoactinopolyspora</taxon>
    </lineage>
</organism>
<dbReference type="PROSITE" id="PS51257">
    <property type="entry name" value="PROKAR_LIPOPROTEIN"/>
    <property type="match status" value="1"/>
</dbReference>
<dbReference type="Proteomes" id="UP000460435">
    <property type="component" value="Unassembled WGS sequence"/>
</dbReference>
<proteinExistence type="predicted"/>
<reference evidence="3 4" key="1">
    <citation type="submission" date="2019-11" db="EMBL/GenBank/DDBJ databases">
        <authorList>
            <person name="Li X.-J."/>
            <person name="Feng X.-M."/>
        </authorList>
    </citation>
    <scope>NUCLEOTIDE SEQUENCE [LARGE SCALE GENOMIC DNA]</scope>
    <source>
        <strain evidence="3 4">XMNu-373</strain>
    </source>
</reference>
<sequence length="229" mass="23613">MLRTALRTSSALLLTSLLIAGCGSDDGSGDDGPVDSGDVTTDDGADDDADDGADDGADDDADDGADDGADDDADDDTLAGVDIPDGWTLVTDEPSGISVALPDAVAPQEQEAPTGDGGTMTARSFFMVEGDVEVGFNVLDLDGGMYDLEVGMQGVADQIAGTVERSESITVDGNEGIEAEVSFGADYVTTFQLIELDDHVLQPLVSSEQQNSGQAEEYFEQITNSIELG</sequence>
<protein>
    <submittedName>
        <fullName evidence="3">Uncharacterized protein</fullName>
    </submittedName>
</protein>
<evidence type="ECO:0000313" key="4">
    <source>
        <dbReference type="Proteomes" id="UP000460435"/>
    </source>
</evidence>
<feature type="compositionally biased region" description="Acidic residues" evidence="1">
    <location>
        <begin position="40"/>
        <end position="77"/>
    </location>
</feature>
<evidence type="ECO:0000256" key="1">
    <source>
        <dbReference type="SAM" id="MobiDB-lite"/>
    </source>
</evidence>
<comment type="caution">
    <text evidence="3">The sequence shown here is derived from an EMBL/GenBank/DDBJ whole genome shotgun (WGS) entry which is preliminary data.</text>
</comment>
<dbReference type="AlphaFoldDB" id="A0A7K3M374"/>
<keyword evidence="4" id="KW-1185">Reference proteome</keyword>
<accession>A0A7K3M374</accession>
<name>A0A7K3M374_9ACTN</name>
<dbReference type="RefSeq" id="WP_162450369.1">
    <property type="nucleotide sequence ID" value="NZ_WLZY01000003.1"/>
</dbReference>
<dbReference type="EMBL" id="WLZY01000003">
    <property type="protein sequence ID" value="NDL57696.1"/>
    <property type="molecule type" value="Genomic_DNA"/>
</dbReference>